<dbReference type="PROSITE" id="PS00162">
    <property type="entry name" value="ALPHA_CA_1"/>
    <property type="match status" value="2"/>
</dbReference>
<evidence type="ECO:0000256" key="3">
    <source>
        <dbReference type="ARBA" id="ARBA00004470"/>
    </source>
</evidence>
<feature type="compositionally biased region" description="Basic residues" evidence="11">
    <location>
        <begin position="534"/>
        <end position="544"/>
    </location>
</feature>
<dbReference type="CDD" id="cd03124">
    <property type="entry name" value="alpha_CA_prokaryotic_like"/>
    <property type="match status" value="2"/>
</dbReference>
<dbReference type="AlphaFoldDB" id="A0A314Y2R1"/>
<feature type="domain" description="Alpha-carbonic anhydrase" evidence="12">
    <location>
        <begin position="38"/>
        <end position="283"/>
    </location>
</feature>
<evidence type="ECO:0000256" key="6">
    <source>
        <dbReference type="ARBA" id="ARBA00022723"/>
    </source>
</evidence>
<sequence length="544" mass="62139">MKHQSKPIFIISCFLVFVLLFTHSTISVVKAQEVEDERDFDYVEGSKKGPAYWAEIKKEWAACKHGGMQSPIDLPGKSFQILPSLVELKRTYKPSNATLKNRGHDIKLEWAGNPGSIEISGIQYFLKQIHWHSPSEHSINGKRYDMELHMVYQSMDPKVESNTAVVGVLYQIGRPDAFLSKLTRDIASMTDKKTERSIGVIDPAEIVEFDGKNYYRYLGSLTIPPCTEGVIWIMSKQFGTVSREQIDLLRVSVYDQAHLQLLVFTFFLFYWHPTLIRAKEAEHEFDYKEGSEKGPEHWGELKKEWARCKDGKFQSPIGLSDDHVTKVTPSLEDLKMSYKPSNATVKNEGPYLAIEWEGDAGSIKINGTEYFFKQCHWHTPSEHSINGIRYDLELHMVHQSTDPKIKNSIAVLAFLYHIGNPNLFLSKMNKDIMSEVAIKEVKHVSREQVELLKEAVDNYAEMNTRPLQPLNDREIKHYGLSLSDAPSPHEGNHGPKQYRSVSAQSPKESGSNNAPKPSHPESNQSPKQSLRLFTHIRKHTSQFR</sequence>
<dbReference type="InterPro" id="IPR041891">
    <property type="entry name" value="Alpha_CA_prokaryot-like"/>
</dbReference>
<keyword evidence="6 10" id="KW-0479">Metal-binding</keyword>
<evidence type="ECO:0000259" key="12">
    <source>
        <dbReference type="PROSITE" id="PS51144"/>
    </source>
</evidence>
<keyword evidence="7 10" id="KW-0862">Zinc</keyword>
<gene>
    <name evidence="13" type="ORF">Pyn_36682</name>
</gene>
<dbReference type="SUPFAM" id="SSF51069">
    <property type="entry name" value="Carbonic anhydrase"/>
    <property type="match status" value="2"/>
</dbReference>
<evidence type="ECO:0000256" key="9">
    <source>
        <dbReference type="ARBA" id="ARBA00048348"/>
    </source>
</evidence>
<comment type="function">
    <text evidence="2 10">Reversible hydration of carbon dioxide.</text>
</comment>
<evidence type="ECO:0000256" key="2">
    <source>
        <dbReference type="ARBA" id="ARBA00002904"/>
    </source>
</evidence>
<name>A0A314Y2R1_PRUYE</name>
<comment type="similarity">
    <text evidence="4">Belongs to the alpha-class carbonic anhydrase family.</text>
</comment>
<accession>A0A314Y2R1</accession>
<comment type="caution">
    <text evidence="13">The sequence shown here is derived from an EMBL/GenBank/DDBJ whole genome shotgun (WGS) entry which is preliminary data.</text>
</comment>
<feature type="domain" description="Alpha-carbonic anhydrase" evidence="12">
    <location>
        <begin position="285"/>
        <end position="544"/>
    </location>
</feature>
<dbReference type="GO" id="GO:0008270">
    <property type="term" value="F:zinc ion binding"/>
    <property type="evidence" value="ECO:0007669"/>
    <property type="project" value="UniProtKB-UniRule"/>
</dbReference>
<dbReference type="InterPro" id="IPR036398">
    <property type="entry name" value="CA_dom_sf"/>
</dbReference>
<dbReference type="GO" id="GO:0006730">
    <property type="term" value="P:one-carbon metabolic process"/>
    <property type="evidence" value="ECO:0007669"/>
    <property type="project" value="TreeGrafter"/>
</dbReference>
<dbReference type="GO" id="GO:0004089">
    <property type="term" value="F:carbonate dehydratase activity"/>
    <property type="evidence" value="ECO:0007669"/>
    <property type="project" value="UniProtKB-UniRule"/>
</dbReference>
<comment type="subcellular location">
    <subcellularLocation>
        <location evidence="3">Plastid</location>
        <location evidence="3">Chloroplast stroma</location>
    </subcellularLocation>
</comment>
<feature type="region of interest" description="Disordered" evidence="11">
    <location>
        <begin position="480"/>
        <end position="544"/>
    </location>
</feature>
<comment type="cofactor">
    <cofactor evidence="1 10">
        <name>Zn(2+)</name>
        <dbReference type="ChEBI" id="CHEBI:29105"/>
    </cofactor>
</comment>
<feature type="compositionally biased region" description="Polar residues" evidence="11">
    <location>
        <begin position="499"/>
        <end position="528"/>
    </location>
</feature>
<protein>
    <recommendedName>
        <fullName evidence="5 10">Carbonic anhydrase</fullName>
        <ecNumber evidence="5 10">4.2.1.1</ecNumber>
    </recommendedName>
</protein>
<proteinExistence type="inferred from homology"/>
<evidence type="ECO:0000313" key="14">
    <source>
        <dbReference type="Proteomes" id="UP000250321"/>
    </source>
</evidence>
<dbReference type="OrthoDB" id="1139150at2759"/>
<dbReference type="SMART" id="SM01057">
    <property type="entry name" value="Carb_anhydrase"/>
    <property type="match status" value="2"/>
</dbReference>
<keyword evidence="14" id="KW-1185">Reference proteome</keyword>
<dbReference type="InterPro" id="IPR001148">
    <property type="entry name" value="CA_dom"/>
</dbReference>
<evidence type="ECO:0000256" key="5">
    <source>
        <dbReference type="ARBA" id="ARBA00012925"/>
    </source>
</evidence>
<evidence type="ECO:0000256" key="10">
    <source>
        <dbReference type="RuleBase" id="RU367011"/>
    </source>
</evidence>
<organism evidence="13 14">
    <name type="scientific">Prunus yedoensis var. nudiflora</name>
    <dbReference type="NCBI Taxonomy" id="2094558"/>
    <lineage>
        <taxon>Eukaryota</taxon>
        <taxon>Viridiplantae</taxon>
        <taxon>Streptophyta</taxon>
        <taxon>Embryophyta</taxon>
        <taxon>Tracheophyta</taxon>
        <taxon>Spermatophyta</taxon>
        <taxon>Magnoliopsida</taxon>
        <taxon>eudicotyledons</taxon>
        <taxon>Gunneridae</taxon>
        <taxon>Pentapetalae</taxon>
        <taxon>rosids</taxon>
        <taxon>fabids</taxon>
        <taxon>Rosales</taxon>
        <taxon>Rosaceae</taxon>
        <taxon>Amygdaloideae</taxon>
        <taxon>Amygdaleae</taxon>
        <taxon>Prunus</taxon>
    </lineage>
</organism>
<keyword evidence="10" id="KW-0732">Signal</keyword>
<evidence type="ECO:0000256" key="7">
    <source>
        <dbReference type="ARBA" id="ARBA00022833"/>
    </source>
</evidence>
<reference evidence="13 14" key="1">
    <citation type="submission" date="2018-02" db="EMBL/GenBank/DDBJ databases">
        <title>Draft genome of wild Prunus yedoensis var. nudiflora.</title>
        <authorList>
            <person name="Baek S."/>
            <person name="Kim J.-H."/>
            <person name="Choi K."/>
            <person name="Kim G.-B."/>
            <person name="Cho A."/>
            <person name="Jang H."/>
            <person name="Shin C.-H."/>
            <person name="Yu H.-J."/>
            <person name="Mun J.-H."/>
        </authorList>
    </citation>
    <scope>NUCLEOTIDE SEQUENCE [LARGE SCALE GENOMIC DNA]</scope>
    <source>
        <strain evidence="14">cv. Jeju island</strain>
        <tissue evidence="13">Leaf</tissue>
    </source>
</reference>
<comment type="similarity">
    <text evidence="10">Belongs to the alpha-carbonic anhydrase family.</text>
</comment>
<evidence type="ECO:0000256" key="8">
    <source>
        <dbReference type="ARBA" id="ARBA00023239"/>
    </source>
</evidence>
<evidence type="ECO:0000256" key="1">
    <source>
        <dbReference type="ARBA" id="ARBA00001947"/>
    </source>
</evidence>
<dbReference type="STRING" id="2094558.A0A314Y2R1"/>
<dbReference type="PANTHER" id="PTHR18952:SF201">
    <property type="entry name" value="CARBONIC ANHYDRASE"/>
    <property type="match status" value="1"/>
</dbReference>
<dbReference type="EMBL" id="PJQY01001840">
    <property type="protein sequence ID" value="PQP99158.1"/>
    <property type="molecule type" value="Genomic_DNA"/>
</dbReference>
<dbReference type="Proteomes" id="UP000250321">
    <property type="component" value="Unassembled WGS sequence"/>
</dbReference>
<dbReference type="Gene3D" id="3.10.200.10">
    <property type="entry name" value="Alpha carbonic anhydrase"/>
    <property type="match status" value="2"/>
</dbReference>
<dbReference type="InterPro" id="IPR023561">
    <property type="entry name" value="Carbonic_anhydrase_a-class"/>
</dbReference>
<dbReference type="Pfam" id="PF00194">
    <property type="entry name" value="Carb_anhydrase"/>
    <property type="match status" value="2"/>
</dbReference>
<evidence type="ECO:0000256" key="11">
    <source>
        <dbReference type="SAM" id="MobiDB-lite"/>
    </source>
</evidence>
<dbReference type="InterPro" id="IPR018338">
    <property type="entry name" value="Carbonic_anhydrase_a-class_CS"/>
</dbReference>
<feature type="signal peptide" evidence="10">
    <location>
        <begin position="1"/>
        <end position="31"/>
    </location>
</feature>
<dbReference type="PANTHER" id="PTHR18952">
    <property type="entry name" value="CARBONIC ANHYDRASE"/>
    <property type="match status" value="1"/>
</dbReference>
<evidence type="ECO:0000313" key="13">
    <source>
        <dbReference type="EMBL" id="PQP99158.1"/>
    </source>
</evidence>
<evidence type="ECO:0000256" key="4">
    <source>
        <dbReference type="ARBA" id="ARBA00006365"/>
    </source>
</evidence>
<comment type="catalytic activity">
    <reaction evidence="9 10">
        <text>hydrogencarbonate + H(+) = CO2 + H2O</text>
        <dbReference type="Rhea" id="RHEA:10748"/>
        <dbReference type="ChEBI" id="CHEBI:15377"/>
        <dbReference type="ChEBI" id="CHEBI:15378"/>
        <dbReference type="ChEBI" id="CHEBI:16526"/>
        <dbReference type="ChEBI" id="CHEBI:17544"/>
        <dbReference type="EC" id="4.2.1.1"/>
    </reaction>
</comment>
<feature type="chain" id="PRO_5025099442" description="Carbonic anhydrase" evidence="10">
    <location>
        <begin position="32"/>
        <end position="544"/>
    </location>
</feature>
<dbReference type="EC" id="4.2.1.1" evidence="5 10"/>
<dbReference type="GO" id="GO:0009570">
    <property type="term" value="C:chloroplast stroma"/>
    <property type="evidence" value="ECO:0007669"/>
    <property type="project" value="UniProtKB-SubCell"/>
</dbReference>
<keyword evidence="8 10" id="KW-0456">Lyase</keyword>
<dbReference type="PROSITE" id="PS51144">
    <property type="entry name" value="ALPHA_CA_2"/>
    <property type="match status" value="2"/>
</dbReference>